<evidence type="ECO:0000256" key="2">
    <source>
        <dbReference type="ARBA" id="ARBA00022729"/>
    </source>
</evidence>
<evidence type="ECO:0000259" key="5">
    <source>
        <dbReference type="Pfam" id="PF07731"/>
    </source>
</evidence>
<feature type="domain" description="Plastocyanin-like" evidence="5">
    <location>
        <begin position="673"/>
        <end position="701"/>
    </location>
</feature>
<dbReference type="PANTHER" id="PTHR11709:SF518">
    <property type="entry name" value="MULTICOPPER OXIDASE"/>
    <property type="match status" value="1"/>
</dbReference>
<dbReference type="Gene3D" id="2.60.40.420">
    <property type="entry name" value="Cupredoxins - blue copper proteins"/>
    <property type="match status" value="3"/>
</dbReference>
<dbReference type="InterPro" id="IPR008972">
    <property type="entry name" value="Cupredoxin"/>
</dbReference>
<dbReference type="Proteomes" id="UP000053372">
    <property type="component" value="Unassembled WGS sequence"/>
</dbReference>
<organism evidence="8 9">
    <name type="scientific">Mastigocoleus testarum BC008</name>
    <dbReference type="NCBI Taxonomy" id="371196"/>
    <lineage>
        <taxon>Bacteria</taxon>
        <taxon>Bacillati</taxon>
        <taxon>Cyanobacteriota</taxon>
        <taxon>Cyanophyceae</taxon>
        <taxon>Nostocales</taxon>
        <taxon>Hapalosiphonaceae</taxon>
        <taxon>Mastigocoleus</taxon>
    </lineage>
</organism>
<dbReference type="SUPFAM" id="SSF49503">
    <property type="entry name" value="Cupredoxins"/>
    <property type="match status" value="2"/>
</dbReference>
<feature type="region of interest" description="Disordered" evidence="4">
    <location>
        <begin position="1007"/>
        <end position="1080"/>
    </location>
</feature>
<dbReference type="InterPro" id="IPR028994">
    <property type="entry name" value="Integrin_alpha_N"/>
</dbReference>
<dbReference type="GO" id="GO:0005507">
    <property type="term" value="F:copper ion binding"/>
    <property type="evidence" value="ECO:0007669"/>
    <property type="project" value="InterPro"/>
</dbReference>
<comment type="caution">
    <text evidence="8">The sequence shown here is derived from an EMBL/GenBank/DDBJ whole genome shotgun (WGS) entry which is preliminary data.</text>
</comment>
<dbReference type="Gene3D" id="2.130.10.130">
    <property type="entry name" value="Integrin alpha, N-terminal"/>
    <property type="match status" value="1"/>
</dbReference>
<sequence>MVATVNLKDAYVIGKDNFDQWSTGIDENGNPFDTEGYLKVLPHPDEKIPFKDPLNNWRNDHQNGNFSGEGEDGIYYSSWGPEEVLEVTLDMDELTEFTIDGLGLLRAGDGSIPWLENKATPYEVLRAYNGMVPGPMLITEPGDKLKVTLNNNLDHSTNFHTHGLHVSPMGHGDNVLFSLAPDETWEVEIEIPEDHFIGTDWYHPHLHGETNVDVASGLGAFLLVNPPYDLPDLDKQNPVESPGFFMAINTFGIQQVDRKGQENDPLNTSTTEEVPAGTPLEVLGEENGQKVYELSDAPFVGYNAKPENYNSAFPAGDAATFSSAYGEGGLAEPVENVIHTVNGQYNPTMDLKTGEWNLFSLGNFSVNSFHTVQLVKEEEDGSLTPQEVNLVAIDGDAAGVVEGTRREITELPLLNPGSRVSVQHWFEEPGKYYFLSNATEEILGDDAPVLTKDNGFNDGHLIWGSQVLATVEVTGESTPTGDFPEAYDVLTEHSQEINELIEAAEQGDFEKERTFEWSANAGGALVQGNIPDDADVTTFEGIYTINGEYFSSEAGGGMPPLTMPMLGTAEVWNIINSSGISDEELAEIELFPGFSADIPLLEWHPFHIHQNDFVVLEINGIPVEDIEQNYLAGVLSDTIALPPSHEPGTATPENPYGVAQFNGDPSVVKILMEFQDFPGSYVNHCHILFHEDAGMMAVVRVILNTEDTWLGLGSNGGGTVELLKASNTEDAILLNPYGQNFQGEIDLAIADVNHKKPLDEENNNVTDNVTDVVTIQRSLEKADDDFTVKVFDGATLFERQTQGNDKLDGEDPALVIEDFNPFKDIDVSTEQKASIATGDINGDGFADVVVGLGEGTSPLIEVYSGKDYRLLTRLNSFHDESFTGAINLAVGDANGDNFDDIIVGQGSGGRGLVEIYNGLEIDKLIRNGEAESLDGDEVADKTSLLSEEFQPYGDSYTGEVEVTSGYVLQTPDEPNGERSQTNNANITTLAVNDVPDGHEQLKIHTFLGGHHTGHTTESDTDSTEHTTESGTDSTEHTTESGTDSTEHTTESGTDSTEHTTESDTDSTEMRVDKEFTPDGEIQELSGTFADIEGERGEGVIFSRQADGNYQLIHLKDQNEEESRVIESMLPLVGGGTDPNPSENPVVTPRLAKNNDKGIFNIQGSQTKVKLKISLTGLNSNTVNELGVFFVDDADGNINGIAPGASGYTQAALQRSKVAFSAITNTPNGFSNDNLTRLLEFDSGNNIRFLLARNSTIDAVLSGTITSSEVLFADVSTLRTTELSDDQFSLAWKDGSGNSTDFTDLVVNIKATDEELPLGVGLQGEQEGEILDFRDITGQVTAEFIVNREAVFDNFVGFYKIANQNGGIDTNGDGTVDLLPGDAGYVKAAVNGRLAGIDLSVNNQGTERYTGTFDTNDLFAPFIIADGKAEEILDDNTGNDPKVYFPFLGANEGQVDHVRLLADNTFGFEDLAMGGDQDYNDIILQINLSQG</sequence>
<evidence type="ECO:0000259" key="7">
    <source>
        <dbReference type="Pfam" id="PF13448"/>
    </source>
</evidence>
<evidence type="ECO:0000256" key="1">
    <source>
        <dbReference type="ARBA" id="ARBA00022723"/>
    </source>
</evidence>
<evidence type="ECO:0000313" key="9">
    <source>
        <dbReference type="Proteomes" id="UP000053372"/>
    </source>
</evidence>
<evidence type="ECO:0000256" key="3">
    <source>
        <dbReference type="ARBA" id="ARBA00023002"/>
    </source>
</evidence>
<keyword evidence="9" id="KW-1185">Reference proteome</keyword>
<feature type="domain" description="DUF4114" evidence="7">
    <location>
        <begin position="1412"/>
        <end position="1487"/>
    </location>
</feature>
<dbReference type="Pfam" id="PF07731">
    <property type="entry name" value="Cu-oxidase_2"/>
    <property type="match status" value="1"/>
</dbReference>
<dbReference type="EMBL" id="LMTZ01000104">
    <property type="protein sequence ID" value="KST65755.1"/>
    <property type="molecule type" value="Genomic_DNA"/>
</dbReference>
<evidence type="ECO:0000313" key="8">
    <source>
        <dbReference type="EMBL" id="KST65755.1"/>
    </source>
</evidence>
<dbReference type="InterPro" id="IPR002355">
    <property type="entry name" value="Cu_oxidase_Cu_BS"/>
</dbReference>
<dbReference type="PANTHER" id="PTHR11709">
    <property type="entry name" value="MULTI-COPPER OXIDASE"/>
    <property type="match status" value="1"/>
</dbReference>
<dbReference type="CDD" id="cd13853">
    <property type="entry name" value="CuRO_1_Tth-MCO_like"/>
    <property type="match status" value="1"/>
</dbReference>
<dbReference type="PROSITE" id="PS00080">
    <property type="entry name" value="MULTICOPPER_OXIDASE2"/>
    <property type="match status" value="1"/>
</dbReference>
<dbReference type="InterPro" id="IPR045087">
    <property type="entry name" value="Cu-oxidase_fam"/>
</dbReference>
<accession>A0A0V7ZMR4</accession>
<keyword evidence="1" id="KW-0479">Metal-binding</keyword>
<reference evidence="8 9" key="1">
    <citation type="journal article" date="2015" name="Genome Announc.">
        <title>Draft Genome of the Euendolithic (true boring) Cyanobacterium Mastigocoleus testarum strain BC008.</title>
        <authorList>
            <person name="Guida B.S."/>
            <person name="Garcia-Pichel F."/>
        </authorList>
    </citation>
    <scope>NUCLEOTIDE SEQUENCE [LARGE SCALE GENOMIC DNA]</scope>
    <source>
        <strain evidence="8 9">BC008</strain>
    </source>
</reference>
<keyword evidence="3" id="KW-0560">Oxidoreductase</keyword>
<protein>
    <recommendedName>
        <fullName evidence="10">Plastocyanin-like domain-containing protein</fullName>
    </recommendedName>
</protein>
<dbReference type="Pfam" id="PF13448">
    <property type="entry name" value="DUF4114"/>
    <property type="match status" value="1"/>
</dbReference>
<evidence type="ECO:0008006" key="10">
    <source>
        <dbReference type="Google" id="ProtNLM"/>
    </source>
</evidence>
<dbReference type="InterPro" id="IPR011707">
    <property type="entry name" value="Cu-oxidase-like_N"/>
</dbReference>
<dbReference type="InterPro" id="IPR025193">
    <property type="entry name" value="DUF4114"/>
</dbReference>
<feature type="compositionally biased region" description="Basic and acidic residues" evidence="4">
    <location>
        <begin position="1014"/>
        <end position="1076"/>
    </location>
</feature>
<dbReference type="RefSeq" id="WP_058183958.1">
    <property type="nucleotide sequence ID" value="NZ_LMTZ01000104.1"/>
</dbReference>
<dbReference type="InterPro" id="IPR011706">
    <property type="entry name" value="Cu-oxidase_C"/>
</dbReference>
<dbReference type="Pfam" id="PF01839">
    <property type="entry name" value="FG-GAP"/>
    <property type="match status" value="1"/>
</dbReference>
<proteinExistence type="predicted"/>
<feature type="domain" description="Plastocyanin-like" evidence="6">
    <location>
        <begin position="126"/>
        <end position="226"/>
    </location>
</feature>
<dbReference type="Pfam" id="PF07732">
    <property type="entry name" value="Cu-oxidase_3"/>
    <property type="match status" value="1"/>
</dbReference>
<dbReference type="GO" id="GO:0016491">
    <property type="term" value="F:oxidoreductase activity"/>
    <property type="evidence" value="ECO:0007669"/>
    <property type="project" value="UniProtKB-KW"/>
</dbReference>
<keyword evidence="2" id="KW-0732">Signal</keyword>
<evidence type="ECO:0000256" key="4">
    <source>
        <dbReference type="SAM" id="MobiDB-lite"/>
    </source>
</evidence>
<dbReference type="InterPro" id="IPR013517">
    <property type="entry name" value="FG-GAP"/>
</dbReference>
<evidence type="ECO:0000259" key="6">
    <source>
        <dbReference type="Pfam" id="PF07732"/>
    </source>
</evidence>
<dbReference type="SUPFAM" id="SSF69318">
    <property type="entry name" value="Integrin alpha N-terminal domain"/>
    <property type="match status" value="1"/>
</dbReference>
<gene>
    <name evidence="8" type="ORF">BC008_22520</name>
</gene>
<name>A0A0V7ZMR4_9CYAN</name>